<reference evidence="2 3" key="1">
    <citation type="journal article" date="2019" name="Nat. Ecol. Evol.">
        <title>Megaphylogeny resolves global patterns of mushroom evolution.</title>
        <authorList>
            <person name="Varga T."/>
            <person name="Krizsan K."/>
            <person name="Foldi C."/>
            <person name="Dima B."/>
            <person name="Sanchez-Garcia M."/>
            <person name="Sanchez-Ramirez S."/>
            <person name="Szollosi G.J."/>
            <person name="Szarkandi J.G."/>
            <person name="Papp V."/>
            <person name="Albert L."/>
            <person name="Andreopoulos W."/>
            <person name="Angelini C."/>
            <person name="Antonin V."/>
            <person name="Barry K.W."/>
            <person name="Bougher N.L."/>
            <person name="Buchanan P."/>
            <person name="Buyck B."/>
            <person name="Bense V."/>
            <person name="Catcheside P."/>
            <person name="Chovatia M."/>
            <person name="Cooper J."/>
            <person name="Damon W."/>
            <person name="Desjardin D."/>
            <person name="Finy P."/>
            <person name="Geml J."/>
            <person name="Haridas S."/>
            <person name="Hughes K."/>
            <person name="Justo A."/>
            <person name="Karasinski D."/>
            <person name="Kautmanova I."/>
            <person name="Kiss B."/>
            <person name="Kocsube S."/>
            <person name="Kotiranta H."/>
            <person name="LaButti K.M."/>
            <person name="Lechner B.E."/>
            <person name="Liimatainen K."/>
            <person name="Lipzen A."/>
            <person name="Lukacs Z."/>
            <person name="Mihaltcheva S."/>
            <person name="Morgado L.N."/>
            <person name="Niskanen T."/>
            <person name="Noordeloos M.E."/>
            <person name="Ohm R.A."/>
            <person name="Ortiz-Santana B."/>
            <person name="Ovrebo C."/>
            <person name="Racz N."/>
            <person name="Riley R."/>
            <person name="Savchenko A."/>
            <person name="Shiryaev A."/>
            <person name="Soop K."/>
            <person name="Spirin V."/>
            <person name="Szebenyi C."/>
            <person name="Tomsovsky M."/>
            <person name="Tulloss R.E."/>
            <person name="Uehling J."/>
            <person name="Grigoriev I.V."/>
            <person name="Vagvolgyi C."/>
            <person name="Papp T."/>
            <person name="Martin F.M."/>
            <person name="Miettinen O."/>
            <person name="Hibbett D.S."/>
            <person name="Nagy L.G."/>
        </authorList>
    </citation>
    <scope>NUCLEOTIDE SEQUENCE [LARGE SCALE GENOMIC DNA]</scope>
    <source>
        <strain evidence="2 3">CBS 309.79</strain>
    </source>
</reference>
<feature type="compositionally biased region" description="Low complexity" evidence="1">
    <location>
        <begin position="19"/>
        <end position="32"/>
    </location>
</feature>
<feature type="compositionally biased region" description="Polar residues" evidence="1">
    <location>
        <begin position="267"/>
        <end position="278"/>
    </location>
</feature>
<proteinExistence type="predicted"/>
<feature type="region of interest" description="Disordered" evidence="1">
    <location>
        <begin position="1"/>
        <end position="120"/>
    </location>
</feature>
<evidence type="ECO:0000256" key="1">
    <source>
        <dbReference type="SAM" id="MobiDB-lite"/>
    </source>
</evidence>
<dbReference type="AlphaFoldDB" id="A0A5C3R056"/>
<feature type="compositionally biased region" description="Low complexity" evidence="1">
    <location>
        <begin position="157"/>
        <end position="170"/>
    </location>
</feature>
<protein>
    <submittedName>
        <fullName evidence="2">Uncharacterized protein</fullName>
    </submittedName>
</protein>
<feature type="compositionally biased region" description="Acidic residues" evidence="1">
    <location>
        <begin position="180"/>
        <end position="190"/>
    </location>
</feature>
<feature type="region of interest" description="Disordered" evidence="1">
    <location>
        <begin position="142"/>
        <end position="316"/>
    </location>
</feature>
<feature type="compositionally biased region" description="Pro residues" evidence="1">
    <location>
        <begin position="282"/>
        <end position="292"/>
    </location>
</feature>
<evidence type="ECO:0000313" key="2">
    <source>
        <dbReference type="EMBL" id="TFL04044.1"/>
    </source>
</evidence>
<evidence type="ECO:0000313" key="3">
    <source>
        <dbReference type="Proteomes" id="UP000305067"/>
    </source>
</evidence>
<dbReference type="OrthoDB" id="3265817at2759"/>
<accession>A0A5C3R056</accession>
<name>A0A5C3R056_9AGAR</name>
<feature type="compositionally biased region" description="Polar residues" evidence="1">
    <location>
        <begin position="1"/>
        <end position="18"/>
    </location>
</feature>
<sequence>MLNHPNSSSSTLSDANAPSSSVSSTTRSILRSYPSNVNIKFAPLPDIPQRKRRSSAPLGVAHRASMMRRQQMRREGGSSWDDSQNNYQPNSRTYVNGDGTSVTVNYESGKRSGSGQEEDEDPLIILGRLVKDATKQLWRKVSTPSLPTPVPEHSEKVVQQQEQSGSSPPERVVVIASQPMEEDDRSDDTLSEGGVWEESVDERFVQAAARRSDVAKADNGSLSPAGSTRIVPFPSSNRIDAQIPLEDSLMEQTASLDISDKDEDATPSPSSSRTARQHPTSHSPPPPSPPQKSPRSLDFTATASPTALIPPNAPTS</sequence>
<gene>
    <name evidence="2" type="ORF">BDV98DRAFT_563457</name>
</gene>
<dbReference type="EMBL" id="ML178819">
    <property type="protein sequence ID" value="TFL04044.1"/>
    <property type="molecule type" value="Genomic_DNA"/>
</dbReference>
<organism evidence="2 3">
    <name type="scientific">Pterulicium gracile</name>
    <dbReference type="NCBI Taxonomy" id="1884261"/>
    <lineage>
        <taxon>Eukaryota</taxon>
        <taxon>Fungi</taxon>
        <taxon>Dikarya</taxon>
        <taxon>Basidiomycota</taxon>
        <taxon>Agaricomycotina</taxon>
        <taxon>Agaricomycetes</taxon>
        <taxon>Agaricomycetidae</taxon>
        <taxon>Agaricales</taxon>
        <taxon>Pleurotineae</taxon>
        <taxon>Pterulaceae</taxon>
        <taxon>Pterulicium</taxon>
    </lineage>
</organism>
<keyword evidence="3" id="KW-1185">Reference proteome</keyword>
<feature type="compositionally biased region" description="Polar residues" evidence="1">
    <location>
        <begin position="80"/>
        <end position="115"/>
    </location>
</feature>
<dbReference type="Proteomes" id="UP000305067">
    <property type="component" value="Unassembled WGS sequence"/>
</dbReference>